<name>A0A8H6KAB4_9PEZI</name>
<dbReference type="EMBL" id="WIGM01000369">
    <property type="protein sequence ID" value="KAF6827391.1"/>
    <property type="molecule type" value="Genomic_DNA"/>
</dbReference>
<comment type="caution">
    <text evidence="2">The sequence shown here is derived from an EMBL/GenBank/DDBJ whole genome shotgun (WGS) entry which is preliminary data.</text>
</comment>
<keyword evidence="3" id="KW-1185">Reference proteome</keyword>
<protein>
    <submittedName>
        <fullName evidence="2">Uncharacterized protein</fullName>
    </submittedName>
</protein>
<accession>A0A8H6KAB4</accession>
<feature type="region of interest" description="Disordered" evidence="1">
    <location>
        <begin position="53"/>
        <end position="73"/>
    </location>
</feature>
<dbReference type="AlphaFoldDB" id="A0A8H6KAB4"/>
<evidence type="ECO:0000256" key="1">
    <source>
        <dbReference type="SAM" id="MobiDB-lite"/>
    </source>
</evidence>
<evidence type="ECO:0000313" key="3">
    <source>
        <dbReference type="Proteomes" id="UP000639643"/>
    </source>
</evidence>
<reference evidence="2" key="1">
    <citation type="journal article" date="2020" name="Phytopathology">
        <title>Genome Sequence Resources of Colletotrichum truncatum, C. plurivorum, C. musicola, and C. sojae: Four Species Pathogenic to Soybean (Glycine max).</title>
        <authorList>
            <person name="Rogerio F."/>
            <person name="Boufleur T.R."/>
            <person name="Ciampi-Guillardi M."/>
            <person name="Sukno S.A."/>
            <person name="Thon M.R."/>
            <person name="Massola Junior N.S."/>
            <person name="Baroncelli R."/>
        </authorList>
    </citation>
    <scope>NUCLEOTIDE SEQUENCE</scope>
    <source>
        <strain evidence="2">LFN0074</strain>
    </source>
</reference>
<proteinExistence type="predicted"/>
<dbReference type="Proteomes" id="UP000639643">
    <property type="component" value="Unassembled WGS sequence"/>
</dbReference>
<gene>
    <name evidence="2" type="ORF">CMUS01_09013</name>
</gene>
<evidence type="ECO:0000313" key="2">
    <source>
        <dbReference type="EMBL" id="KAF6827391.1"/>
    </source>
</evidence>
<sequence>MFSALGIRSPLVRIADAVIQWVRVFPGRWTSSAVPSPSPIVVFRSKKRRTTASHVGSAIRGKSEQPRFRTSNPPATPLSLALGSSSFLALLRVACWAPHSRVEMQVEAPTYAQRTYPASLAYLVQGGPESDRLGPDACVAPGI</sequence>
<organism evidence="2 3">
    <name type="scientific">Colletotrichum musicola</name>
    <dbReference type="NCBI Taxonomy" id="2175873"/>
    <lineage>
        <taxon>Eukaryota</taxon>
        <taxon>Fungi</taxon>
        <taxon>Dikarya</taxon>
        <taxon>Ascomycota</taxon>
        <taxon>Pezizomycotina</taxon>
        <taxon>Sordariomycetes</taxon>
        <taxon>Hypocreomycetidae</taxon>
        <taxon>Glomerellales</taxon>
        <taxon>Glomerellaceae</taxon>
        <taxon>Colletotrichum</taxon>
        <taxon>Colletotrichum orchidearum species complex</taxon>
    </lineage>
</organism>